<accession>A0A1E7FKA4</accession>
<keyword evidence="5" id="KW-1185">Reference proteome</keyword>
<protein>
    <submittedName>
        <fullName evidence="4">Uncharacterized protein</fullName>
    </submittedName>
</protein>
<dbReference type="EMBL" id="KV784356">
    <property type="protein sequence ID" value="OEU18586.1"/>
    <property type="molecule type" value="Genomic_DNA"/>
</dbReference>
<evidence type="ECO:0000256" key="2">
    <source>
        <dbReference type="SAM" id="Phobius"/>
    </source>
</evidence>
<feature type="region of interest" description="Disordered" evidence="1">
    <location>
        <begin position="153"/>
        <end position="229"/>
    </location>
</feature>
<feature type="transmembrane region" description="Helical" evidence="2">
    <location>
        <begin position="250"/>
        <end position="269"/>
    </location>
</feature>
<keyword evidence="2" id="KW-0472">Membrane</keyword>
<dbReference type="InParanoid" id="A0A1E7FKA4"/>
<evidence type="ECO:0000313" key="5">
    <source>
        <dbReference type="Proteomes" id="UP000095751"/>
    </source>
</evidence>
<feature type="compositionally biased region" description="Polar residues" evidence="1">
    <location>
        <begin position="179"/>
        <end position="195"/>
    </location>
</feature>
<proteinExistence type="predicted"/>
<evidence type="ECO:0000313" key="4">
    <source>
        <dbReference type="EMBL" id="OEU18586.1"/>
    </source>
</evidence>
<sequence>MGYNTLLKIINIMMVLFQQVASFPLQQDQKSSAFRTTTIAQYTSFFRYRRTTNALIFRTSSTSIRTKQPEGEEFEFYDDGIGDISSKNYNNDDASSSSGDDLVGEFYKEIDRREKEFDYVGKKLKEEEAAAAAMNEEKDTTFSDPLSSFLSPSSLFDDSGDEKSNITSKSNNKSKQKFTGKTNNIVSGRNTNNYFGGSGGSWSSSSSTTNSGNTNTNNNNNNNNNSNGVREQMMRNEFNLVSAASGKTSFIIQVGITLSMLIFFIYIGLSGGIVTGDDVETIRGAGVDDMIQFDQFMPIPSDTVNSVWL</sequence>
<evidence type="ECO:0000256" key="1">
    <source>
        <dbReference type="SAM" id="MobiDB-lite"/>
    </source>
</evidence>
<evidence type="ECO:0000256" key="3">
    <source>
        <dbReference type="SAM" id="SignalP"/>
    </source>
</evidence>
<keyword evidence="2" id="KW-1133">Transmembrane helix</keyword>
<keyword evidence="2" id="KW-0812">Transmembrane</keyword>
<reference evidence="4 5" key="1">
    <citation type="submission" date="2016-09" db="EMBL/GenBank/DDBJ databases">
        <title>Extensive genetic diversity and differential bi-allelic expression allows diatom success in the polar Southern Ocean.</title>
        <authorList>
            <consortium name="DOE Joint Genome Institute"/>
            <person name="Mock T."/>
            <person name="Otillar R.P."/>
            <person name="Strauss J."/>
            <person name="Dupont C."/>
            <person name="Frickenhaus S."/>
            <person name="Maumus F."/>
            <person name="Mcmullan M."/>
            <person name="Sanges R."/>
            <person name="Schmutz J."/>
            <person name="Toseland A."/>
            <person name="Valas R."/>
            <person name="Veluchamy A."/>
            <person name="Ward B.J."/>
            <person name="Allen A."/>
            <person name="Barry K."/>
            <person name="Falciatore A."/>
            <person name="Ferrante M."/>
            <person name="Fortunato A.E."/>
            <person name="Gloeckner G."/>
            <person name="Gruber A."/>
            <person name="Hipkin R."/>
            <person name="Janech M."/>
            <person name="Kroth P."/>
            <person name="Leese F."/>
            <person name="Lindquist E."/>
            <person name="Lyon B.R."/>
            <person name="Martin J."/>
            <person name="Mayer C."/>
            <person name="Parker M."/>
            <person name="Quesneville H."/>
            <person name="Raymond J."/>
            <person name="Uhlig C."/>
            <person name="Valentin K.U."/>
            <person name="Worden A.Z."/>
            <person name="Armbrust E.V."/>
            <person name="Bowler C."/>
            <person name="Green B."/>
            <person name="Moulton V."/>
            <person name="Van Oosterhout C."/>
            <person name="Grigoriev I."/>
        </authorList>
    </citation>
    <scope>NUCLEOTIDE SEQUENCE [LARGE SCALE GENOMIC DNA]</scope>
    <source>
        <strain evidence="4 5">CCMP1102</strain>
    </source>
</reference>
<keyword evidence="3" id="KW-0732">Signal</keyword>
<dbReference type="KEGG" id="fcy:FRACYDRAFT_268360"/>
<gene>
    <name evidence="4" type="ORF">FRACYDRAFT_268360</name>
</gene>
<dbReference type="AlphaFoldDB" id="A0A1E7FKA4"/>
<organism evidence="4 5">
    <name type="scientific">Fragilariopsis cylindrus CCMP1102</name>
    <dbReference type="NCBI Taxonomy" id="635003"/>
    <lineage>
        <taxon>Eukaryota</taxon>
        <taxon>Sar</taxon>
        <taxon>Stramenopiles</taxon>
        <taxon>Ochrophyta</taxon>
        <taxon>Bacillariophyta</taxon>
        <taxon>Bacillariophyceae</taxon>
        <taxon>Bacillariophycidae</taxon>
        <taxon>Bacillariales</taxon>
        <taxon>Bacillariaceae</taxon>
        <taxon>Fragilariopsis</taxon>
    </lineage>
</organism>
<feature type="compositionally biased region" description="Low complexity" evidence="1">
    <location>
        <begin position="201"/>
        <end position="228"/>
    </location>
</feature>
<feature type="chain" id="PRO_5009193231" evidence="3">
    <location>
        <begin position="23"/>
        <end position="309"/>
    </location>
</feature>
<dbReference type="Proteomes" id="UP000095751">
    <property type="component" value="Unassembled WGS sequence"/>
</dbReference>
<feature type="signal peptide" evidence="3">
    <location>
        <begin position="1"/>
        <end position="22"/>
    </location>
</feature>
<dbReference type="OrthoDB" id="10662504at2759"/>
<name>A0A1E7FKA4_9STRA</name>